<dbReference type="Proteomes" id="UP000007264">
    <property type="component" value="Unassembled WGS sequence"/>
</dbReference>
<keyword evidence="4" id="KW-1185">Reference proteome</keyword>
<feature type="compositionally biased region" description="Low complexity" evidence="2">
    <location>
        <begin position="706"/>
        <end position="718"/>
    </location>
</feature>
<feature type="coiled-coil region" evidence="1">
    <location>
        <begin position="990"/>
        <end position="1164"/>
    </location>
</feature>
<feature type="compositionally biased region" description="Low complexity" evidence="2">
    <location>
        <begin position="887"/>
        <end position="906"/>
    </location>
</feature>
<reference evidence="3 4" key="1">
    <citation type="journal article" date="2012" name="Genome Biol.">
        <title>The genome of the polar eukaryotic microalga coccomyxa subellipsoidea reveals traits of cold adaptation.</title>
        <authorList>
            <person name="Blanc G."/>
            <person name="Agarkova I."/>
            <person name="Grimwood J."/>
            <person name="Kuo A."/>
            <person name="Brueggeman A."/>
            <person name="Dunigan D."/>
            <person name="Gurnon J."/>
            <person name="Ladunga I."/>
            <person name="Lindquist E."/>
            <person name="Lucas S."/>
            <person name="Pangilinan J."/>
            <person name="Proschold T."/>
            <person name="Salamov A."/>
            <person name="Schmutz J."/>
            <person name="Weeks D."/>
            <person name="Yamada T."/>
            <person name="Claverie J.M."/>
            <person name="Grigoriev I."/>
            <person name="Van Etten J."/>
            <person name="Lomsadze A."/>
            <person name="Borodovsky M."/>
        </authorList>
    </citation>
    <scope>NUCLEOTIDE SEQUENCE [LARGE SCALE GENOMIC DNA]</scope>
    <source>
        <strain evidence="3 4">C-169</strain>
    </source>
</reference>
<dbReference type="GeneID" id="17036467"/>
<comment type="caution">
    <text evidence="3">The sequence shown here is derived from an EMBL/GenBank/DDBJ whole genome shotgun (WGS) entry which is preliminary data.</text>
</comment>
<evidence type="ECO:0000313" key="3">
    <source>
        <dbReference type="EMBL" id="EIE18582.1"/>
    </source>
</evidence>
<proteinExistence type="predicted"/>
<feature type="region of interest" description="Disordered" evidence="2">
    <location>
        <begin position="13"/>
        <end position="135"/>
    </location>
</feature>
<feature type="compositionally biased region" description="Basic and acidic residues" evidence="2">
    <location>
        <begin position="692"/>
        <end position="702"/>
    </location>
</feature>
<feature type="region of interest" description="Disordered" evidence="2">
    <location>
        <begin position="487"/>
        <end position="575"/>
    </location>
</feature>
<feature type="coiled-coil region" evidence="1">
    <location>
        <begin position="1194"/>
        <end position="1235"/>
    </location>
</feature>
<dbReference type="Gene3D" id="1.10.287.1490">
    <property type="match status" value="1"/>
</dbReference>
<feature type="region of interest" description="Disordered" evidence="2">
    <location>
        <begin position="1245"/>
        <end position="1266"/>
    </location>
</feature>
<organism evidence="3 4">
    <name type="scientific">Coccomyxa subellipsoidea (strain C-169)</name>
    <name type="common">Green microalga</name>
    <dbReference type="NCBI Taxonomy" id="574566"/>
    <lineage>
        <taxon>Eukaryota</taxon>
        <taxon>Viridiplantae</taxon>
        <taxon>Chlorophyta</taxon>
        <taxon>core chlorophytes</taxon>
        <taxon>Trebouxiophyceae</taxon>
        <taxon>Trebouxiophyceae incertae sedis</taxon>
        <taxon>Coccomyxaceae</taxon>
        <taxon>Coccomyxa</taxon>
        <taxon>Coccomyxa subellipsoidea</taxon>
    </lineage>
</organism>
<dbReference type="OrthoDB" id="10632030at2759"/>
<feature type="region of interest" description="Disordered" evidence="2">
    <location>
        <begin position="234"/>
        <end position="264"/>
    </location>
</feature>
<evidence type="ECO:0000313" key="4">
    <source>
        <dbReference type="Proteomes" id="UP000007264"/>
    </source>
</evidence>
<protein>
    <submittedName>
        <fullName evidence="3">Uncharacterized protein</fullName>
    </submittedName>
</protein>
<feature type="compositionally biased region" description="Basic and acidic residues" evidence="2">
    <location>
        <begin position="56"/>
        <end position="66"/>
    </location>
</feature>
<dbReference type="KEGG" id="csl:COCSUDRAFT_60246"/>
<name>I0YJL3_COCSC</name>
<feature type="compositionally biased region" description="Polar residues" evidence="2">
    <location>
        <begin position="85"/>
        <end position="97"/>
    </location>
</feature>
<evidence type="ECO:0000256" key="1">
    <source>
        <dbReference type="SAM" id="Coils"/>
    </source>
</evidence>
<dbReference type="EMBL" id="AGSI01000023">
    <property type="protein sequence ID" value="EIE18582.1"/>
    <property type="molecule type" value="Genomic_DNA"/>
</dbReference>
<accession>I0YJL3</accession>
<dbReference type="SUPFAM" id="SSF57997">
    <property type="entry name" value="Tropomyosin"/>
    <property type="match status" value="1"/>
</dbReference>
<sequence length="1351" mass="142986">MLLKEQARKAAAGLLLDVPKPEEAADPDEYQGSPHAPVSHFAGYAFPTTSGSDPEAELHDRDRESVAWHGLDSGGFSDVPLGSPPQRTSQTLPQSNGVKPRLQQVAHSLSHLGGTSSTGSETGPRQHELQAENASLQERLRAVENEAVEVLGELEELKDRLEASEAARAAAERRAEEGAARCSGLEAKAERCQDLAQARQAACLARNQLEAAQESFQKCLAESEAARERLARQLEDSQQLSLPSPVKHVAAEDEAADGAAAPAEDVKDLKAKLAKIKRQAITFKSKFTEAAAARDAALAELEALKQVHGGADPAVSGVENSNAVNKEMEQMQERLTEAESQCQALGEQLRESQEACTSLASEKAELAAQISQLSAQLKEQQAQMAAEALNAQQRDSELEAQLQKLEEAHSAAQERAGGIEARAAQLAGDLQWLQEEREALEASLRQQRAAADASEAALQATEAYHSRQLEDATGRLEAAVAELERVKEERAAPQSELGRAQEALASTAAPAEITLQNGDDRHAAAEGNGSMADTGAMQSNPLFSPAKGGNSTAMEGAEEPPGKNKPARGKAAAAKRIAELQEALREKSQDLDRMTNELASAQAALAERSAEAERLAAELVAASEKLQAASASSKDGLAELQVQLAAARGEASSREASAAGAAEEIAALKAAAASAVAERDGLVAELASVQQEAKEAAEEAARHLPAANGDSAASAAAGHQEEVEGLQASLEAGEARAAHLMERFDEQQKLLEASQTELQEALSEARTQAAAEGTAAAAAREEAKTVGCELHLVQEEVTRLQGALQQAQAAEADAAVSSNELKSRISAAEEVTSRLQEDVRRKEEELKAVRGGASVESNLAASAIKQGNQRAEEAEQAAAQADERASQAEQHLTTAAARAQAELMAADSRRREAESQRDRLQEQLDQAQAEAQVLREALEAERSAAAADAASMQHRLEQEGASACSRARNEAASEWQKRLQEHAQQSDAVLAEKSAALERAEADVERLEKALNEAGTAAQALSDTRALTEGLERDLGETRKQLVEATGQLDTVRQEAAEAQSAAIERQKKFSMLNATFRKKEEGLLARVEEAESAASQLRAEAAAAQHLATLAQQEAQRLETQAGEQAARLAAAEAACAAAERGREDAQRMAAETAAQLVAAQTQLASAQAARSEAAADAASFEDRVHAAVSVREEDAAQRVREAEEAQVAAEAQVKQAEARAAAAEAAKIELSLKLADALSQEESADDVSAVPTPITPRQTGTSEEWAERYEELELAARVASRRAAAAEAELHRLKQQLDAADKRAKELAWQIKMISDPRQIGGQQAAGGAPAGVASSVMDIFGCGANYRR</sequence>
<dbReference type="RefSeq" id="XP_005643126.1">
    <property type="nucleotide sequence ID" value="XM_005643069.1"/>
</dbReference>
<keyword evidence="1" id="KW-0175">Coiled coil</keyword>
<evidence type="ECO:0000256" key="2">
    <source>
        <dbReference type="SAM" id="MobiDB-lite"/>
    </source>
</evidence>
<gene>
    <name evidence="3" type="ORF">COCSUDRAFT_60246</name>
</gene>
<feature type="compositionally biased region" description="Basic and acidic residues" evidence="2">
    <location>
        <begin position="907"/>
        <end position="922"/>
    </location>
</feature>
<feature type="region of interest" description="Disordered" evidence="2">
    <location>
        <begin position="689"/>
        <end position="731"/>
    </location>
</feature>
<feature type="compositionally biased region" description="Low complexity" evidence="2">
    <location>
        <begin position="107"/>
        <end position="120"/>
    </location>
</feature>
<feature type="region of interest" description="Disordered" evidence="2">
    <location>
        <begin position="863"/>
        <end position="922"/>
    </location>
</feature>